<keyword evidence="3" id="KW-1185">Reference proteome</keyword>
<accession>K9VS75</accession>
<dbReference type="AlphaFoldDB" id="K9VS75"/>
<gene>
    <name evidence="2" type="ORF">Osc7112_6686</name>
</gene>
<keyword evidence="2" id="KW-0614">Plasmid</keyword>
<organism evidence="2 3">
    <name type="scientific">Phormidium nigroviride PCC 7112</name>
    <dbReference type="NCBI Taxonomy" id="179408"/>
    <lineage>
        <taxon>Bacteria</taxon>
        <taxon>Bacillati</taxon>
        <taxon>Cyanobacteriota</taxon>
        <taxon>Cyanophyceae</taxon>
        <taxon>Oscillatoriophycideae</taxon>
        <taxon>Oscillatoriales</taxon>
        <taxon>Oscillatoriaceae</taxon>
        <taxon>Phormidium</taxon>
    </lineage>
</organism>
<evidence type="ECO:0000259" key="1">
    <source>
        <dbReference type="Pfam" id="PF12957"/>
    </source>
</evidence>
<dbReference type="OrthoDB" id="5111844at2"/>
<dbReference type="RefSeq" id="WP_015179758.1">
    <property type="nucleotide sequence ID" value="NC_019730.1"/>
</dbReference>
<dbReference type="HOGENOM" id="CLU_2155814_0_0_3"/>
<evidence type="ECO:0000313" key="3">
    <source>
        <dbReference type="Proteomes" id="UP000010478"/>
    </source>
</evidence>
<dbReference type="KEGG" id="oni:Osc7112_6686"/>
<dbReference type="EMBL" id="CP003616">
    <property type="protein sequence ID" value="AFZ10791.1"/>
    <property type="molecule type" value="Genomic_DNA"/>
</dbReference>
<sequence>MLYALINSTGIHRLEVEEKLELADLQNRVGIAGEPAFIEYVRNQFPEPAIDLICDEEFLYKELPLTCITRRSIALGGQVIATACTDDGETIGLTEAQFQLVATNLIIASRI</sequence>
<protein>
    <recommendedName>
        <fullName evidence="1">DUF3846 domain-containing protein</fullName>
    </recommendedName>
</protein>
<dbReference type="Proteomes" id="UP000010478">
    <property type="component" value="Plasmid pOSC7112.02"/>
</dbReference>
<dbReference type="InterPro" id="IPR024559">
    <property type="entry name" value="DUF3846"/>
</dbReference>
<feature type="domain" description="DUF3846" evidence="1">
    <location>
        <begin position="19"/>
        <end position="102"/>
    </location>
</feature>
<proteinExistence type="predicted"/>
<dbReference type="Pfam" id="PF12957">
    <property type="entry name" value="DUF3846"/>
    <property type="match status" value="1"/>
</dbReference>
<name>K9VS75_9CYAN</name>
<reference evidence="2 3" key="1">
    <citation type="submission" date="2012-05" db="EMBL/GenBank/DDBJ databases">
        <title>Finished plasmid 2 of genome of Oscillatoria sp. PCC 7112.</title>
        <authorList>
            <consortium name="US DOE Joint Genome Institute"/>
            <person name="Gugger M."/>
            <person name="Coursin T."/>
            <person name="Rippka R."/>
            <person name="Tandeau De Marsac N."/>
            <person name="Huntemann M."/>
            <person name="Wei C.-L."/>
            <person name="Han J."/>
            <person name="Detter J.C."/>
            <person name="Han C."/>
            <person name="Tapia R."/>
            <person name="Davenport K."/>
            <person name="Daligault H."/>
            <person name="Erkkila T."/>
            <person name="Gu W."/>
            <person name="Munk A.C.C."/>
            <person name="Teshima H."/>
            <person name="Xu Y."/>
            <person name="Chain P."/>
            <person name="Chen A."/>
            <person name="Krypides N."/>
            <person name="Mavromatis K."/>
            <person name="Markowitz V."/>
            <person name="Szeto E."/>
            <person name="Ivanova N."/>
            <person name="Mikhailova N."/>
            <person name="Ovchinnikova G."/>
            <person name="Pagani I."/>
            <person name="Pati A."/>
            <person name="Goodwin L."/>
            <person name="Peters L."/>
            <person name="Pitluck S."/>
            <person name="Woyke T."/>
            <person name="Kerfeld C."/>
        </authorList>
    </citation>
    <scope>NUCLEOTIDE SEQUENCE [LARGE SCALE GENOMIC DNA]</scope>
    <source>
        <strain evidence="2 3">PCC 7112</strain>
        <plasmid evidence="2 3">pOSC7112.02</plasmid>
    </source>
</reference>
<geneLocation type="plasmid" evidence="2 3">
    <name>pOSC7112.02</name>
</geneLocation>
<evidence type="ECO:0000313" key="2">
    <source>
        <dbReference type="EMBL" id="AFZ10791.1"/>
    </source>
</evidence>